<dbReference type="EMBL" id="HBIB01014183">
    <property type="protein sequence ID" value="CAE0246968.1"/>
    <property type="molecule type" value="Transcribed_RNA"/>
</dbReference>
<comment type="similarity">
    <text evidence="1 2">Belongs to the actin-binding proteins ADF family. GMF subfamily.</text>
</comment>
<evidence type="ECO:0000256" key="1">
    <source>
        <dbReference type="ARBA" id="ARBA00010055"/>
    </source>
</evidence>
<dbReference type="SUPFAM" id="SSF55753">
    <property type="entry name" value="Actin depolymerizing proteins"/>
    <property type="match status" value="1"/>
</dbReference>
<dbReference type="SMART" id="SM00102">
    <property type="entry name" value="ADF"/>
    <property type="match status" value="1"/>
</dbReference>
<protein>
    <recommendedName>
        <fullName evidence="3">ADF-H domain-containing protein</fullName>
    </recommendedName>
</protein>
<dbReference type="GO" id="GO:0071846">
    <property type="term" value="P:actin filament debranching"/>
    <property type="evidence" value="ECO:0007669"/>
    <property type="project" value="InterPro"/>
</dbReference>
<gene>
    <name evidence="4" type="ORF">PBIL07802_LOCUS9158</name>
</gene>
<name>A0A7S3D584_9EUKA</name>
<dbReference type="PANTHER" id="PTHR11249:SF2">
    <property type="entry name" value="GLIA MATURATION FACTOR"/>
    <property type="match status" value="1"/>
</dbReference>
<accession>A0A7S3D584</accession>
<dbReference type="PANTHER" id="PTHR11249">
    <property type="entry name" value="GLIAL FACTOR NATURATION FACTOR"/>
    <property type="match status" value="1"/>
</dbReference>
<dbReference type="PIRSF" id="PIRSF001788">
    <property type="entry name" value="GMF-beta"/>
    <property type="match status" value="1"/>
</dbReference>
<dbReference type="GO" id="GO:0071933">
    <property type="term" value="F:Arp2/3 complex binding"/>
    <property type="evidence" value="ECO:0007669"/>
    <property type="project" value="InterPro"/>
</dbReference>
<evidence type="ECO:0000259" key="3">
    <source>
        <dbReference type="PROSITE" id="PS51263"/>
    </source>
</evidence>
<dbReference type="AlphaFoldDB" id="A0A7S3D584"/>
<evidence type="ECO:0000256" key="2">
    <source>
        <dbReference type="PIRNR" id="PIRNR001788"/>
    </source>
</evidence>
<dbReference type="PROSITE" id="PS51263">
    <property type="entry name" value="ADF_H"/>
    <property type="match status" value="1"/>
</dbReference>
<dbReference type="InterPro" id="IPR029006">
    <property type="entry name" value="ADF-H/Gelsolin-like_dom_sf"/>
</dbReference>
<dbReference type="InterPro" id="IPR011171">
    <property type="entry name" value="GMF"/>
</dbReference>
<dbReference type="GO" id="GO:0030864">
    <property type="term" value="C:cortical actin cytoskeleton"/>
    <property type="evidence" value="ECO:0007669"/>
    <property type="project" value="TreeGrafter"/>
</dbReference>
<feature type="domain" description="ADF-H" evidence="3">
    <location>
        <begin position="10"/>
        <end position="145"/>
    </location>
</feature>
<proteinExistence type="inferred from homology"/>
<evidence type="ECO:0000313" key="4">
    <source>
        <dbReference type="EMBL" id="CAE0246968.1"/>
    </source>
</evidence>
<dbReference type="Gene3D" id="3.40.20.10">
    <property type="entry name" value="Severin"/>
    <property type="match status" value="1"/>
</dbReference>
<dbReference type="GO" id="GO:0003779">
    <property type="term" value="F:actin binding"/>
    <property type="evidence" value="ECO:0007669"/>
    <property type="project" value="InterPro"/>
</dbReference>
<dbReference type="GO" id="GO:0034316">
    <property type="term" value="P:negative regulation of Arp2/3 complex-mediated actin nucleation"/>
    <property type="evidence" value="ECO:0007669"/>
    <property type="project" value="TreeGrafter"/>
</dbReference>
<organism evidence="4">
    <name type="scientific">Palpitomonas bilix</name>
    <dbReference type="NCBI Taxonomy" id="652834"/>
    <lineage>
        <taxon>Eukaryota</taxon>
        <taxon>Eukaryota incertae sedis</taxon>
    </lineage>
</organism>
<dbReference type="InterPro" id="IPR002108">
    <property type="entry name" value="ADF-H"/>
</dbReference>
<reference evidence="4" key="1">
    <citation type="submission" date="2021-01" db="EMBL/GenBank/DDBJ databases">
        <authorList>
            <person name="Corre E."/>
            <person name="Pelletier E."/>
            <person name="Niang G."/>
            <person name="Scheremetjew M."/>
            <person name="Finn R."/>
            <person name="Kale V."/>
            <person name="Holt S."/>
            <person name="Cochrane G."/>
            <person name="Meng A."/>
            <person name="Brown T."/>
            <person name="Cohen L."/>
        </authorList>
    </citation>
    <scope>NUCLEOTIDE SEQUENCE</scope>
    <source>
        <strain evidence="4">NIES-2562</strain>
    </source>
</reference>
<dbReference type="Pfam" id="PF00241">
    <property type="entry name" value="Cofilin_ADF"/>
    <property type="match status" value="1"/>
</dbReference>
<sequence>MAQRTPEGMAVDVAVDEEVLAVWKKFRTKQKTTSAMIMKLNKEGSKIVLDELMEDTTCEDVAEELPESVPRYLIFSYRLERDDDVGRITFPLAFVYYMPENCNDRQRMLYSRPTKLLSDTLGLSKIFSCVDAEDLTSEWLQKEILSTKTR</sequence>